<dbReference type="Proteomes" id="UP001348641">
    <property type="component" value="Unassembled WGS sequence"/>
</dbReference>
<reference evidence="2 3" key="1">
    <citation type="submission" date="2023-07" db="EMBL/GenBank/DDBJ databases">
        <authorList>
            <person name="Girao M."/>
            <person name="Carvalho M.F."/>
        </authorList>
    </citation>
    <scope>NUCLEOTIDE SEQUENCE [LARGE SCALE GENOMIC DNA]</scope>
    <source>
        <strain evidence="2 3">66/93</strain>
    </source>
</reference>
<sequence>MRLRTLLAATALTAAALAAGAGTAVASEPLDQACSAVGGVLDHPLSPVSLNTTTSLPVDCLVAP</sequence>
<proteinExistence type="predicted"/>
<evidence type="ECO:0000313" key="3">
    <source>
        <dbReference type="Proteomes" id="UP001348641"/>
    </source>
</evidence>
<evidence type="ECO:0000313" key="2">
    <source>
        <dbReference type="EMBL" id="MEE2051271.1"/>
    </source>
</evidence>
<feature type="chain" id="PRO_5047535135" evidence="1">
    <location>
        <begin position="27"/>
        <end position="64"/>
    </location>
</feature>
<accession>A0ABU7KPP6</accession>
<evidence type="ECO:0000256" key="1">
    <source>
        <dbReference type="SAM" id="SignalP"/>
    </source>
</evidence>
<organism evidence="2 3">
    <name type="scientific">Nocardiopsis tropica</name>
    <dbReference type="NCBI Taxonomy" id="109330"/>
    <lineage>
        <taxon>Bacteria</taxon>
        <taxon>Bacillati</taxon>
        <taxon>Actinomycetota</taxon>
        <taxon>Actinomycetes</taxon>
        <taxon>Streptosporangiales</taxon>
        <taxon>Nocardiopsidaceae</taxon>
        <taxon>Nocardiopsis</taxon>
    </lineage>
</organism>
<protein>
    <submittedName>
        <fullName evidence="2">Uncharacterized protein</fullName>
    </submittedName>
</protein>
<name>A0ABU7KPP6_9ACTN</name>
<comment type="caution">
    <text evidence="2">The sequence shown here is derived from an EMBL/GenBank/DDBJ whole genome shotgun (WGS) entry which is preliminary data.</text>
</comment>
<keyword evidence="1" id="KW-0732">Signal</keyword>
<dbReference type="EMBL" id="JAUUCC010000026">
    <property type="protein sequence ID" value="MEE2051271.1"/>
    <property type="molecule type" value="Genomic_DNA"/>
</dbReference>
<gene>
    <name evidence="2" type="ORF">Q8A49_12285</name>
</gene>
<dbReference type="RefSeq" id="WP_330158415.1">
    <property type="nucleotide sequence ID" value="NZ_BAAAJA010000016.1"/>
</dbReference>
<feature type="signal peptide" evidence="1">
    <location>
        <begin position="1"/>
        <end position="26"/>
    </location>
</feature>